<protein>
    <submittedName>
        <fullName evidence="1">Uncharacterized protein</fullName>
    </submittedName>
</protein>
<organism evidence="1 2">
    <name type="scientific">Allomyces macrogynus (strain ATCC 38327)</name>
    <name type="common">Allomyces javanicus var. macrogynus</name>
    <dbReference type="NCBI Taxonomy" id="578462"/>
    <lineage>
        <taxon>Eukaryota</taxon>
        <taxon>Fungi</taxon>
        <taxon>Fungi incertae sedis</taxon>
        <taxon>Blastocladiomycota</taxon>
        <taxon>Blastocladiomycetes</taxon>
        <taxon>Blastocladiales</taxon>
        <taxon>Blastocladiaceae</taxon>
        <taxon>Allomyces</taxon>
    </lineage>
</organism>
<dbReference type="VEuPathDB" id="FungiDB:AMAG_05379"/>
<evidence type="ECO:0000313" key="1">
    <source>
        <dbReference type="EMBL" id="KNE59930.1"/>
    </source>
</evidence>
<name>A0A0L0SBZ7_ALLM3</name>
<evidence type="ECO:0000313" key="2">
    <source>
        <dbReference type="Proteomes" id="UP000054350"/>
    </source>
</evidence>
<keyword evidence="2" id="KW-1185">Reference proteome</keyword>
<dbReference type="EMBL" id="GG745335">
    <property type="protein sequence ID" value="KNE59930.1"/>
    <property type="molecule type" value="Genomic_DNA"/>
</dbReference>
<reference evidence="2" key="2">
    <citation type="submission" date="2009-11" db="EMBL/GenBank/DDBJ databases">
        <title>The Genome Sequence of Allomyces macrogynus strain ATCC 38327.</title>
        <authorList>
            <consortium name="The Broad Institute Genome Sequencing Platform"/>
            <person name="Russ C."/>
            <person name="Cuomo C."/>
            <person name="Shea T."/>
            <person name="Young S.K."/>
            <person name="Zeng Q."/>
            <person name="Koehrsen M."/>
            <person name="Haas B."/>
            <person name="Borodovsky M."/>
            <person name="Guigo R."/>
            <person name="Alvarado L."/>
            <person name="Berlin A."/>
            <person name="Borenstein D."/>
            <person name="Chen Z."/>
            <person name="Engels R."/>
            <person name="Freedman E."/>
            <person name="Gellesch M."/>
            <person name="Goldberg J."/>
            <person name="Griggs A."/>
            <person name="Gujja S."/>
            <person name="Heiman D."/>
            <person name="Hepburn T."/>
            <person name="Howarth C."/>
            <person name="Jen D."/>
            <person name="Larson L."/>
            <person name="Lewis B."/>
            <person name="Mehta T."/>
            <person name="Park D."/>
            <person name="Pearson M."/>
            <person name="Roberts A."/>
            <person name="Saif S."/>
            <person name="Shenoy N."/>
            <person name="Sisk P."/>
            <person name="Stolte C."/>
            <person name="Sykes S."/>
            <person name="Walk T."/>
            <person name="White J."/>
            <person name="Yandava C."/>
            <person name="Burger G."/>
            <person name="Gray M.W."/>
            <person name="Holland P.W.H."/>
            <person name="King N."/>
            <person name="Lang F.B.F."/>
            <person name="Roger A.J."/>
            <person name="Ruiz-Trillo I."/>
            <person name="Lander E."/>
            <person name="Nusbaum C."/>
        </authorList>
    </citation>
    <scope>NUCLEOTIDE SEQUENCE [LARGE SCALE GENOMIC DNA]</scope>
    <source>
        <strain evidence="2">ATCC 38327</strain>
    </source>
</reference>
<dbReference type="AlphaFoldDB" id="A0A0L0SBZ7"/>
<gene>
    <name evidence="1" type="ORF">AMAG_05379</name>
</gene>
<dbReference type="Proteomes" id="UP000054350">
    <property type="component" value="Unassembled WGS sequence"/>
</dbReference>
<sequence length="353" mass="36233">MPILIPIPGSAGNSLADPKPWLGATPGTQHAVIAFSLSLIPALLASRDLVPTDGGRPIVDPNALRRALVLTFRLATPPNPIDPAFSDQVTAPAPQGLISTTICALDTLAHVGITSGPATLVLNALYHPGARHLVQHGISVAVASLSLDRGLVGTVLTWVAGSAAYSIGCMAAAAWHDAHFDPTTTLLATASSTKDLLGSLWDRVVAGNPAWPDAPTPEESAAAVGATLGASVMGLRARYFGHAVYGLQGVAMTVRSASLARGVRDWLRVWRIYRRATSTRAREAIEARLRTMGLNVAIGAFFLAPDVKYLVFGAPASAAAAAAVPVAPGAETARVGLALAAAVGVGTVLLSPQ</sequence>
<dbReference type="OrthoDB" id="5551741at2759"/>
<accession>A0A0L0SBZ7</accession>
<proteinExistence type="predicted"/>
<reference evidence="1 2" key="1">
    <citation type="submission" date="2009-11" db="EMBL/GenBank/DDBJ databases">
        <title>Annotation of Allomyces macrogynus ATCC 38327.</title>
        <authorList>
            <consortium name="The Broad Institute Genome Sequencing Platform"/>
            <person name="Russ C."/>
            <person name="Cuomo C."/>
            <person name="Burger G."/>
            <person name="Gray M.W."/>
            <person name="Holland P.W.H."/>
            <person name="King N."/>
            <person name="Lang F.B.F."/>
            <person name="Roger A.J."/>
            <person name="Ruiz-Trillo I."/>
            <person name="Young S.K."/>
            <person name="Zeng Q."/>
            <person name="Gargeya S."/>
            <person name="Fitzgerald M."/>
            <person name="Haas B."/>
            <person name="Abouelleil A."/>
            <person name="Alvarado L."/>
            <person name="Arachchi H.M."/>
            <person name="Berlin A."/>
            <person name="Chapman S.B."/>
            <person name="Gearin G."/>
            <person name="Goldberg J."/>
            <person name="Griggs A."/>
            <person name="Gujja S."/>
            <person name="Hansen M."/>
            <person name="Heiman D."/>
            <person name="Howarth C."/>
            <person name="Larimer J."/>
            <person name="Lui A."/>
            <person name="MacDonald P.J.P."/>
            <person name="McCowen C."/>
            <person name="Montmayeur A."/>
            <person name="Murphy C."/>
            <person name="Neiman D."/>
            <person name="Pearson M."/>
            <person name="Priest M."/>
            <person name="Roberts A."/>
            <person name="Saif S."/>
            <person name="Shea T."/>
            <person name="Sisk P."/>
            <person name="Stolte C."/>
            <person name="Sykes S."/>
            <person name="Wortman J."/>
            <person name="Nusbaum C."/>
            <person name="Birren B."/>
        </authorList>
    </citation>
    <scope>NUCLEOTIDE SEQUENCE [LARGE SCALE GENOMIC DNA]</scope>
    <source>
        <strain evidence="1 2">ATCC 38327</strain>
    </source>
</reference>